<feature type="transmembrane region" description="Helical" evidence="1">
    <location>
        <begin position="75"/>
        <end position="97"/>
    </location>
</feature>
<feature type="transmembrane region" description="Helical" evidence="1">
    <location>
        <begin position="6"/>
        <end position="24"/>
    </location>
</feature>
<feature type="transmembrane region" description="Helical" evidence="1">
    <location>
        <begin position="36"/>
        <end position="55"/>
    </location>
</feature>
<keyword evidence="1" id="KW-1133">Transmembrane helix</keyword>
<reference evidence="2 3" key="1">
    <citation type="submission" date="2020-08" db="EMBL/GenBank/DDBJ databases">
        <title>Sequencing the genomes of 1000 actinobacteria strains.</title>
        <authorList>
            <person name="Klenk H.-P."/>
        </authorList>
    </citation>
    <scope>NUCLEOTIDE SEQUENCE [LARGE SCALE GENOMIC DNA]</scope>
    <source>
        <strain evidence="2 3">DSM 46887</strain>
    </source>
</reference>
<dbReference type="EMBL" id="JACHMP010000001">
    <property type="protein sequence ID" value="MBB5821936.1"/>
    <property type="molecule type" value="Genomic_DNA"/>
</dbReference>
<dbReference type="RefSeq" id="WP_184540901.1">
    <property type="nucleotide sequence ID" value="NZ_JACHMP010000001.1"/>
</dbReference>
<keyword evidence="3" id="KW-1185">Reference proteome</keyword>
<sequence length="116" mass="12119">MSLEIGQFLAVPIALAVGAWKATSSNKRSRPAPPDFVLAGITFAFGALILTQVMAASRWLNGSPSGVGDPDGEYVMAAFAELSGAVTLLTGTVIFIGRCVAVWRSRKVDAPTPAIR</sequence>
<evidence type="ECO:0000313" key="2">
    <source>
        <dbReference type="EMBL" id="MBB5821936.1"/>
    </source>
</evidence>
<gene>
    <name evidence="2" type="ORF">F4562_004998</name>
</gene>
<proteinExistence type="predicted"/>
<protein>
    <submittedName>
        <fullName evidence="2">Uncharacterized protein</fullName>
    </submittedName>
</protein>
<evidence type="ECO:0000313" key="3">
    <source>
        <dbReference type="Proteomes" id="UP000540685"/>
    </source>
</evidence>
<organism evidence="2 3">
    <name type="scientific">Streptosporangium becharense</name>
    <dbReference type="NCBI Taxonomy" id="1816182"/>
    <lineage>
        <taxon>Bacteria</taxon>
        <taxon>Bacillati</taxon>
        <taxon>Actinomycetota</taxon>
        <taxon>Actinomycetes</taxon>
        <taxon>Streptosporangiales</taxon>
        <taxon>Streptosporangiaceae</taxon>
        <taxon>Streptosporangium</taxon>
    </lineage>
</organism>
<accession>A0A7W9MIS3</accession>
<comment type="caution">
    <text evidence="2">The sequence shown here is derived from an EMBL/GenBank/DDBJ whole genome shotgun (WGS) entry which is preliminary data.</text>
</comment>
<dbReference type="Proteomes" id="UP000540685">
    <property type="component" value="Unassembled WGS sequence"/>
</dbReference>
<dbReference type="AlphaFoldDB" id="A0A7W9MIS3"/>
<keyword evidence="1" id="KW-0472">Membrane</keyword>
<keyword evidence="1" id="KW-0812">Transmembrane</keyword>
<evidence type="ECO:0000256" key="1">
    <source>
        <dbReference type="SAM" id="Phobius"/>
    </source>
</evidence>
<name>A0A7W9MIS3_9ACTN</name>